<dbReference type="EMBL" id="JAIWYP010000009">
    <property type="protein sequence ID" value="KAH3776880.1"/>
    <property type="molecule type" value="Genomic_DNA"/>
</dbReference>
<accession>A0A9D4EET1</accession>
<comment type="caution">
    <text evidence="1">The sequence shown here is derived from an EMBL/GenBank/DDBJ whole genome shotgun (WGS) entry which is preliminary data.</text>
</comment>
<dbReference type="Proteomes" id="UP000828390">
    <property type="component" value="Unassembled WGS sequence"/>
</dbReference>
<keyword evidence="2" id="KW-1185">Reference proteome</keyword>
<protein>
    <submittedName>
        <fullName evidence="1">Uncharacterized protein</fullName>
    </submittedName>
</protein>
<gene>
    <name evidence="1" type="ORF">DPMN_178314</name>
</gene>
<sequence>MFVTDRQTDRWTDRQTDRKHQFYMPPKTRVLTRKNTPPPPPPGFWKNALWPYIIGTNLQTKLHDDWTKNVAHRVFTHHIWKNALPPGGNVFQETRIHFELTINVASRVLTKQMLMLHTAQRTKGNHKSSP</sequence>
<evidence type="ECO:0000313" key="1">
    <source>
        <dbReference type="EMBL" id="KAH3776880.1"/>
    </source>
</evidence>
<evidence type="ECO:0000313" key="2">
    <source>
        <dbReference type="Proteomes" id="UP000828390"/>
    </source>
</evidence>
<organism evidence="1 2">
    <name type="scientific">Dreissena polymorpha</name>
    <name type="common">Zebra mussel</name>
    <name type="synonym">Mytilus polymorpha</name>
    <dbReference type="NCBI Taxonomy" id="45954"/>
    <lineage>
        <taxon>Eukaryota</taxon>
        <taxon>Metazoa</taxon>
        <taxon>Spiralia</taxon>
        <taxon>Lophotrochozoa</taxon>
        <taxon>Mollusca</taxon>
        <taxon>Bivalvia</taxon>
        <taxon>Autobranchia</taxon>
        <taxon>Heteroconchia</taxon>
        <taxon>Euheterodonta</taxon>
        <taxon>Imparidentia</taxon>
        <taxon>Neoheterodontei</taxon>
        <taxon>Myida</taxon>
        <taxon>Dreissenoidea</taxon>
        <taxon>Dreissenidae</taxon>
        <taxon>Dreissena</taxon>
    </lineage>
</organism>
<dbReference type="AlphaFoldDB" id="A0A9D4EET1"/>
<name>A0A9D4EET1_DREPO</name>
<reference evidence="1" key="2">
    <citation type="submission" date="2020-11" db="EMBL/GenBank/DDBJ databases">
        <authorList>
            <person name="McCartney M.A."/>
            <person name="Auch B."/>
            <person name="Kono T."/>
            <person name="Mallez S."/>
            <person name="Becker A."/>
            <person name="Gohl D.M."/>
            <person name="Silverstein K.A.T."/>
            <person name="Koren S."/>
            <person name="Bechman K.B."/>
            <person name="Herman A."/>
            <person name="Abrahante J.E."/>
            <person name="Garbe J."/>
        </authorList>
    </citation>
    <scope>NUCLEOTIDE SEQUENCE</scope>
    <source>
        <strain evidence="1">Duluth1</strain>
        <tissue evidence="1">Whole animal</tissue>
    </source>
</reference>
<proteinExistence type="predicted"/>
<reference evidence="1" key="1">
    <citation type="journal article" date="2019" name="bioRxiv">
        <title>The Genome of the Zebra Mussel, Dreissena polymorpha: A Resource for Invasive Species Research.</title>
        <authorList>
            <person name="McCartney M.A."/>
            <person name="Auch B."/>
            <person name="Kono T."/>
            <person name="Mallez S."/>
            <person name="Zhang Y."/>
            <person name="Obille A."/>
            <person name="Becker A."/>
            <person name="Abrahante J.E."/>
            <person name="Garbe J."/>
            <person name="Badalamenti J.P."/>
            <person name="Herman A."/>
            <person name="Mangelson H."/>
            <person name="Liachko I."/>
            <person name="Sullivan S."/>
            <person name="Sone E.D."/>
            <person name="Koren S."/>
            <person name="Silverstein K.A.T."/>
            <person name="Beckman K.B."/>
            <person name="Gohl D.M."/>
        </authorList>
    </citation>
    <scope>NUCLEOTIDE SEQUENCE</scope>
    <source>
        <strain evidence="1">Duluth1</strain>
        <tissue evidence="1">Whole animal</tissue>
    </source>
</reference>